<accession>A0A1G5J3C5</accession>
<feature type="domain" description="FAD dependent oxidoreductase" evidence="1">
    <location>
        <begin position="195"/>
        <end position="266"/>
    </location>
</feature>
<evidence type="ECO:0000259" key="1">
    <source>
        <dbReference type="Pfam" id="PF01266"/>
    </source>
</evidence>
<evidence type="ECO:0000259" key="3">
    <source>
        <dbReference type="Pfam" id="PF21688"/>
    </source>
</evidence>
<dbReference type="InterPro" id="IPR036188">
    <property type="entry name" value="FAD/NAD-bd_sf"/>
</dbReference>
<dbReference type="InterPro" id="IPR028348">
    <property type="entry name" value="FAD-binding_protein"/>
</dbReference>
<reference evidence="4 5" key="1">
    <citation type="submission" date="2016-10" db="EMBL/GenBank/DDBJ databases">
        <authorList>
            <person name="de Groot N.N."/>
        </authorList>
    </citation>
    <scope>NUCLEOTIDE SEQUENCE [LARGE SCALE GENOMIC DNA]</scope>
    <source>
        <strain evidence="4 5">AA1</strain>
    </source>
</reference>
<dbReference type="InterPro" id="IPR002938">
    <property type="entry name" value="FAD-bd"/>
</dbReference>
<feature type="domain" description="FAD-dependent protein C-terminal" evidence="3">
    <location>
        <begin position="269"/>
        <end position="466"/>
    </location>
</feature>
<dbReference type="Proteomes" id="UP000198870">
    <property type="component" value="Unassembled WGS sequence"/>
</dbReference>
<dbReference type="PRINTS" id="PR00368">
    <property type="entry name" value="FADPNR"/>
</dbReference>
<dbReference type="PANTHER" id="PTHR42842">
    <property type="entry name" value="FAD/NAD(P)-BINDING OXIDOREDUCTASE"/>
    <property type="match status" value="1"/>
</dbReference>
<dbReference type="OrthoDB" id="9772594at2"/>
<dbReference type="GO" id="GO:0071949">
    <property type="term" value="F:FAD binding"/>
    <property type="evidence" value="ECO:0007669"/>
    <property type="project" value="InterPro"/>
</dbReference>
<dbReference type="PIRSF" id="PIRSF038984">
    <property type="entry name" value="FAD_binding_protein"/>
    <property type="match status" value="1"/>
</dbReference>
<dbReference type="PANTHER" id="PTHR42842:SF3">
    <property type="entry name" value="FAD_NAD(P)-BINDING OXIDOREDUCTASE FAMILY PROTEIN"/>
    <property type="match status" value="1"/>
</dbReference>
<gene>
    <name evidence="4" type="ORF">SAMN05216233_12462</name>
</gene>
<keyword evidence="5" id="KW-1185">Reference proteome</keyword>
<sequence length="522" mass="56937">MDSKIIDIRVTPEEIDNPEAVKKHLMAKYGPCDERAFTYRALKRSIDGRSREPRFSIRAEVCEGKLPEPQALRPFAPISLTEKEVIVVGAGPAGYFAALRLLEMGIRPVVLDRGKDVRSRRFDLKKIYSEGKVDPHSNYCFGEGGAGTYSDGKLYTRSSKRGDVGRVLDLFIDHGASETIRVDAHPHLGSNVLPKIVRAMRENILSAGGEIRFESHVTSFEVDKGLMTGVTLADGQTVKADAVILATGHSARDVYRRLHAQEIRVEAKPFALGVRIEHTQDLIDQIFYRTKTRHPNLPAASYRIACQANGRGVFSFCMCPGGFVVPAATAPGELVLNGMSLSYRSAEYANAGLVAEVRLADIGEDTEANPLAALEFQEAVEQKVFKAGDGTTQKAPAQRVEDFLEKRPSTTLKGSSYLPGLYPADLHELLPPFVAESLAEGLQTFGKKFKGFAHPDATLIAVESRTSSPVRIPREKESFMHPDTPGLFPAGEGAGYAGGIVSAAMDGLNVADAVARWLEEKR</sequence>
<dbReference type="Pfam" id="PF21688">
    <property type="entry name" value="FAD-depend_C"/>
    <property type="match status" value="1"/>
</dbReference>
<dbReference type="EMBL" id="FMUX01000024">
    <property type="protein sequence ID" value="SCY82757.1"/>
    <property type="molecule type" value="Genomic_DNA"/>
</dbReference>
<protein>
    <submittedName>
        <fullName evidence="4">Uncharacterized protein</fullName>
    </submittedName>
</protein>
<dbReference type="SUPFAM" id="SSF51905">
    <property type="entry name" value="FAD/NAD(P)-binding domain"/>
    <property type="match status" value="1"/>
</dbReference>
<evidence type="ECO:0000313" key="4">
    <source>
        <dbReference type="EMBL" id="SCY82757.1"/>
    </source>
</evidence>
<evidence type="ECO:0000259" key="2">
    <source>
        <dbReference type="Pfam" id="PF01494"/>
    </source>
</evidence>
<dbReference type="Pfam" id="PF01494">
    <property type="entry name" value="FAD_binding_3"/>
    <property type="match status" value="1"/>
</dbReference>
<organism evidence="4 5">
    <name type="scientific">Desulfoluna spongiiphila</name>
    <dbReference type="NCBI Taxonomy" id="419481"/>
    <lineage>
        <taxon>Bacteria</taxon>
        <taxon>Pseudomonadati</taxon>
        <taxon>Thermodesulfobacteriota</taxon>
        <taxon>Desulfobacteria</taxon>
        <taxon>Desulfobacterales</taxon>
        <taxon>Desulfolunaceae</taxon>
        <taxon>Desulfoluna</taxon>
    </lineage>
</organism>
<evidence type="ECO:0000313" key="5">
    <source>
        <dbReference type="Proteomes" id="UP000198870"/>
    </source>
</evidence>
<feature type="domain" description="FAD-binding" evidence="2">
    <location>
        <begin position="84"/>
        <end position="115"/>
    </location>
</feature>
<proteinExistence type="predicted"/>
<dbReference type="AlphaFoldDB" id="A0A1G5J3C5"/>
<dbReference type="InterPro" id="IPR049516">
    <property type="entry name" value="FAD-depend_C"/>
</dbReference>
<dbReference type="PRINTS" id="PR00411">
    <property type="entry name" value="PNDRDTASEI"/>
</dbReference>
<dbReference type="Gene3D" id="3.50.50.60">
    <property type="entry name" value="FAD/NAD(P)-binding domain"/>
    <property type="match status" value="2"/>
</dbReference>
<dbReference type="Pfam" id="PF01266">
    <property type="entry name" value="DAO"/>
    <property type="match status" value="1"/>
</dbReference>
<dbReference type="InterPro" id="IPR006076">
    <property type="entry name" value="FAD-dep_OxRdtase"/>
</dbReference>
<name>A0A1G5J3C5_9BACT</name>
<dbReference type="RefSeq" id="WP_092214782.1">
    <property type="nucleotide sequence ID" value="NZ_FMUX01000024.1"/>
</dbReference>